<feature type="region of interest" description="Disordered" evidence="1">
    <location>
        <begin position="220"/>
        <end position="252"/>
    </location>
</feature>
<evidence type="ECO:0000256" key="1">
    <source>
        <dbReference type="SAM" id="MobiDB-lite"/>
    </source>
</evidence>
<dbReference type="RefSeq" id="WP_124843508.1">
    <property type="nucleotide sequence ID" value="NZ_JAUNKP010000007.1"/>
</dbReference>
<accession>A0A3P1T9G4</accession>
<name>A0A3P1T9G4_9ACTN</name>
<evidence type="ECO:0000313" key="3">
    <source>
        <dbReference type="EMBL" id="RRD06019.1"/>
    </source>
</evidence>
<dbReference type="Proteomes" id="UP000280819">
    <property type="component" value="Unassembled WGS sequence"/>
</dbReference>
<evidence type="ECO:0000256" key="2">
    <source>
        <dbReference type="SAM" id="SignalP"/>
    </source>
</evidence>
<protein>
    <submittedName>
        <fullName evidence="3">Uncharacterized protein</fullName>
    </submittedName>
</protein>
<feature type="compositionally biased region" description="Low complexity" evidence="1">
    <location>
        <begin position="231"/>
        <end position="246"/>
    </location>
</feature>
<reference evidence="3 4" key="1">
    <citation type="submission" date="2018-11" db="EMBL/GenBank/DDBJ databases">
        <title>Genomes From Bacteria Associated with the Canine Oral Cavity: a Test Case for Automated Genome-Based Taxonomic Assignment.</title>
        <authorList>
            <person name="Coil D.A."/>
            <person name="Jospin G."/>
            <person name="Darling A.E."/>
            <person name="Wallis C."/>
            <person name="Davis I.J."/>
            <person name="Harris S."/>
            <person name="Eisen J.A."/>
            <person name="Holcombe L.J."/>
            <person name="O'Flynn C."/>
        </authorList>
    </citation>
    <scope>NUCLEOTIDE SEQUENCE [LARGE SCALE GENOMIC DNA]</scope>
    <source>
        <strain evidence="3 4">OH887_COT-365</strain>
    </source>
</reference>
<dbReference type="AlphaFoldDB" id="A0A3P1T9G4"/>
<feature type="chain" id="PRO_5018190529" evidence="2">
    <location>
        <begin position="26"/>
        <end position="252"/>
    </location>
</feature>
<dbReference type="EMBL" id="RQZG01000004">
    <property type="protein sequence ID" value="RRD06019.1"/>
    <property type="molecule type" value="Genomic_DNA"/>
</dbReference>
<proteinExistence type="predicted"/>
<sequence length="252" mass="25779">MKTKKILATLAAAALVMVGAQTAGADEGTKATTPTVTIDVKGGNHQGAELTQGKPFIAKTVCSSEHKGYQLRLGDKVVGSGTVAEGAAGVKVLAAAEQVGKQTLTALCVSYNGSDATAALDVTIKPTLLFFEPTSWRAGDQITITGYGFEPGESVSLNMVRDADGKSYWSAANVGTADANGVFTHKLVLKSDVPLGNYTLSAKGEKSNLSLSRMFYWGRPDSDSKAPGKTAPAPGVGASKGAKKVGLPSTGA</sequence>
<gene>
    <name evidence="3" type="ORF">EII34_04870</name>
</gene>
<feature type="signal peptide" evidence="2">
    <location>
        <begin position="1"/>
        <end position="25"/>
    </location>
</feature>
<keyword evidence="2" id="KW-0732">Signal</keyword>
<dbReference type="OrthoDB" id="3724396at2"/>
<comment type="caution">
    <text evidence="3">The sequence shown here is derived from an EMBL/GenBank/DDBJ whole genome shotgun (WGS) entry which is preliminary data.</text>
</comment>
<evidence type="ECO:0000313" key="4">
    <source>
        <dbReference type="Proteomes" id="UP000280819"/>
    </source>
</evidence>
<dbReference type="Gene3D" id="2.60.40.230">
    <property type="entry name" value="Neocarzinostatin-like"/>
    <property type="match status" value="1"/>
</dbReference>
<organism evidence="3 4">
    <name type="scientific">Arachnia propionica</name>
    <dbReference type="NCBI Taxonomy" id="1750"/>
    <lineage>
        <taxon>Bacteria</taxon>
        <taxon>Bacillati</taxon>
        <taxon>Actinomycetota</taxon>
        <taxon>Actinomycetes</taxon>
        <taxon>Propionibacteriales</taxon>
        <taxon>Propionibacteriaceae</taxon>
        <taxon>Arachnia</taxon>
    </lineage>
</organism>